<dbReference type="InterPro" id="IPR002549">
    <property type="entry name" value="AI-2E-like"/>
</dbReference>
<dbReference type="GO" id="GO:0005886">
    <property type="term" value="C:plasma membrane"/>
    <property type="evidence" value="ECO:0007669"/>
    <property type="project" value="UniProtKB-SubCell"/>
</dbReference>
<feature type="compositionally biased region" description="Low complexity" evidence="8">
    <location>
        <begin position="49"/>
        <end position="65"/>
    </location>
</feature>
<feature type="transmembrane region" description="Helical" evidence="9">
    <location>
        <begin position="341"/>
        <end position="367"/>
    </location>
</feature>
<feature type="transmembrane region" description="Helical" evidence="9">
    <location>
        <begin position="403"/>
        <end position="424"/>
    </location>
</feature>
<keyword evidence="5 9" id="KW-0812">Transmembrane</keyword>
<evidence type="ECO:0000256" key="8">
    <source>
        <dbReference type="SAM" id="MobiDB-lite"/>
    </source>
</evidence>
<feature type="region of interest" description="Disordered" evidence="8">
    <location>
        <begin position="17"/>
        <end position="72"/>
    </location>
</feature>
<evidence type="ECO:0000256" key="9">
    <source>
        <dbReference type="SAM" id="Phobius"/>
    </source>
</evidence>
<feature type="region of interest" description="Disordered" evidence="8">
    <location>
        <begin position="95"/>
        <end position="156"/>
    </location>
</feature>
<feature type="compositionally biased region" description="Basic and acidic residues" evidence="8">
    <location>
        <begin position="99"/>
        <end position="113"/>
    </location>
</feature>
<feature type="transmembrane region" description="Helical" evidence="9">
    <location>
        <begin position="497"/>
        <end position="519"/>
    </location>
</feature>
<evidence type="ECO:0000256" key="6">
    <source>
        <dbReference type="ARBA" id="ARBA00022989"/>
    </source>
</evidence>
<organism evidence="10 11">
    <name type="scientific">Roseomonas genomospecies 6</name>
    <dbReference type="NCBI Taxonomy" id="214106"/>
    <lineage>
        <taxon>Bacteria</taxon>
        <taxon>Pseudomonadati</taxon>
        <taxon>Pseudomonadota</taxon>
        <taxon>Alphaproteobacteria</taxon>
        <taxon>Acetobacterales</taxon>
        <taxon>Roseomonadaceae</taxon>
        <taxon>Roseomonas</taxon>
    </lineage>
</organism>
<name>A0A9W7TXZ0_9PROT</name>
<evidence type="ECO:0000313" key="10">
    <source>
        <dbReference type="EMBL" id="KAA0678597.1"/>
    </source>
</evidence>
<dbReference type="PANTHER" id="PTHR21716:SF67">
    <property type="entry name" value="TRANSPORT PROTEIN YDIK-RELATED"/>
    <property type="match status" value="1"/>
</dbReference>
<dbReference type="Pfam" id="PF01594">
    <property type="entry name" value="AI-2E_transport"/>
    <property type="match status" value="1"/>
</dbReference>
<keyword evidence="4" id="KW-1003">Cell membrane</keyword>
<evidence type="ECO:0000256" key="3">
    <source>
        <dbReference type="ARBA" id="ARBA00022448"/>
    </source>
</evidence>
<evidence type="ECO:0000256" key="5">
    <source>
        <dbReference type="ARBA" id="ARBA00022692"/>
    </source>
</evidence>
<evidence type="ECO:0000256" key="1">
    <source>
        <dbReference type="ARBA" id="ARBA00004651"/>
    </source>
</evidence>
<evidence type="ECO:0000256" key="2">
    <source>
        <dbReference type="ARBA" id="ARBA00009773"/>
    </source>
</evidence>
<keyword evidence="11" id="KW-1185">Reference proteome</keyword>
<keyword evidence="7 9" id="KW-0472">Membrane</keyword>
<evidence type="ECO:0000256" key="4">
    <source>
        <dbReference type="ARBA" id="ARBA00022475"/>
    </source>
</evidence>
<evidence type="ECO:0000313" key="11">
    <source>
        <dbReference type="Proteomes" id="UP000480854"/>
    </source>
</evidence>
<feature type="transmembrane region" description="Helical" evidence="9">
    <location>
        <begin position="466"/>
        <end position="485"/>
    </location>
</feature>
<dbReference type="Proteomes" id="UP000480854">
    <property type="component" value="Unassembled WGS sequence"/>
</dbReference>
<dbReference type="EMBL" id="QOKW01000016">
    <property type="protein sequence ID" value="KAA0678597.1"/>
    <property type="molecule type" value="Genomic_DNA"/>
</dbReference>
<protein>
    <submittedName>
        <fullName evidence="10">AI-2E family transporter</fullName>
    </submittedName>
</protein>
<accession>A0A9W7TXZ0</accession>
<feature type="transmembrane region" description="Helical" evidence="9">
    <location>
        <begin position="431"/>
        <end position="460"/>
    </location>
</feature>
<dbReference type="OrthoDB" id="8113547at2"/>
<feature type="transmembrane region" description="Helical" evidence="9">
    <location>
        <begin position="251"/>
        <end position="275"/>
    </location>
</feature>
<comment type="similarity">
    <text evidence="2">Belongs to the autoinducer-2 exporter (AI-2E) (TC 2.A.86) family.</text>
</comment>
<proteinExistence type="inferred from homology"/>
<sequence length="542" mass="57374">MVLIGADREAVAEMQRGDAGAVRRRGLAQPDQIAGRADLERGRRGAGGRVPARLGESHRGQTGRQQGRERRGETLRHVLLPEWFGRDGSAGMVWPGSEAPRDGPRSHSIERPNLRVRQGDTVTSHRPAAGRTGTKPFLTSAHRPSMPKVPTGARDTGTADGAMTHLYQDGFQGGAPDHRNPAAQEAAQGIGAPQDMGYVRKAMVLALMLGLVAGCFVVLRPFLAAILWAVILTFSTWPLHHRLEKALGGRTTLAAALMTLAVMAVLVGPLTLLVAEMSEHVLRLFEAVISTMDQGLPPLPAWLAALPGAGAPLQDAWNTLSSGEASLRTVLRPYLGLLRNWVLVAGGNLLSGTSLIAVSVFIAFFLYRDGRAGVERLGNVMGRIAGPRARRSLDIAGETINGVVRGVLGTALVQAIAAALGYWIAGLPGAFFLGFLTFFLTLVPMGPALIWVPAVIWLAARGETGMALFVAVWVGLLVGTMDNTLRPILIGQSSDLPFIVIFLGIVGGLLAFGLIGLFLGPTLLAVAYSLVQEWSGGDGEAS</sequence>
<feature type="transmembrane region" description="Helical" evidence="9">
    <location>
        <begin position="204"/>
        <end position="231"/>
    </location>
</feature>
<dbReference type="PANTHER" id="PTHR21716">
    <property type="entry name" value="TRANSMEMBRANE PROTEIN"/>
    <property type="match status" value="1"/>
</dbReference>
<keyword evidence="6 9" id="KW-1133">Transmembrane helix</keyword>
<dbReference type="AlphaFoldDB" id="A0A9W7TXZ0"/>
<comment type="subcellular location">
    <subcellularLocation>
        <location evidence="1">Cell membrane</location>
        <topology evidence="1">Multi-pass membrane protein</topology>
    </subcellularLocation>
</comment>
<evidence type="ECO:0000256" key="7">
    <source>
        <dbReference type="ARBA" id="ARBA00023136"/>
    </source>
</evidence>
<keyword evidence="3" id="KW-0813">Transport</keyword>
<comment type="caution">
    <text evidence="10">The sequence shown here is derived from an EMBL/GenBank/DDBJ whole genome shotgun (WGS) entry which is preliminary data.</text>
</comment>
<gene>
    <name evidence="10" type="ORF">DS843_19415</name>
</gene>
<reference evidence="10 11" key="1">
    <citation type="submission" date="2018-07" db="EMBL/GenBank/DDBJ databases">
        <title>Genome sequence of Azospirillum sp. ATCC 49961.</title>
        <authorList>
            <person name="Sant'Anna F.H."/>
            <person name="Baldani J.I."/>
            <person name="Zilli J.E."/>
            <person name="Reis V.M."/>
            <person name="Hartmann A."/>
            <person name="Cruz L."/>
            <person name="de Souza E.M."/>
            <person name="de Oliveira Pedrosa F."/>
            <person name="Passaglia L.M.P."/>
        </authorList>
    </citation>
    <scope>NUCLEOTIDE SEQUENCE [LARGE SCALE GENOMIC DNA]</scope>
    <source>
        <strain evidence="10 11">ATCC 49961</strain>
    </source>
</reference>